<evidence type="ECO:0000256" key="3">
    <source>
        <dbReference type="SAM" id="MobiDB-lite"/>
    </source>
</evidence>
<evidence type="ECO:0000256" key="1">
    <source>
        <dbReference type="ARBA" id="ARBA00007768"/>
    </source>
</evidence>
<dbReference type="Gene3D" id="3.20.20.380">
    <property type="entry name" value="Copper homeostasis (CutC) domain"/>
    <property type="match status" value="1"/>
</dbReference>
<dbReference type="OrthoDB" id="9815677at2"/>
<dbReference type="HAMAP" id="MF_00795">
    <property type="entry name" value="CutC"/>
    <property type="match status" value="1"/>
</dbReference>
<sequence>MPGRHGEAIGLDHAQATGDLGRRCPLPRSRTPHVPAIGPPSYPTSVSCGCRRAASGAAAARAVNRALEIAANSPASALAAGAAGASRVELCAALELGGLTPSVGVVARVRERLSLPLHVLVRPRAGDFVYTDDEHDTMLADIAHCAASGCDGVVVGALTASGEIDVARCSELLEAAGALDTTFHRAIDLCPDMPAALEAVIALGFRRVLTSGGAASSIVGADMLRQLVDQAGDRIVVMPGAGITPDNIAWLATRTGAREFHASARQVLPTRMRVPVDPALGMDGGESRADAGRIHALLAALREVAPK</sequence>
<dbReference type="GO" id="GO:0005737">
    <property type="term" value="C:cytoplasm"/>
    <property type="evidence" value="ECO:0007669"/>
    <property type="project" value="UniProtKB-SubCell"/>
</dbReference>
<name>A0A5D4XMN8_9GAMM</name>
<comment type="subcellular location">
    <subcellularLocation>
        <location evidence="2">Cytoplasm</location>
    </subcellularLocation>
</comment>
<dbReference type="Pfam" id="PF03932">
    <property type="entry name" value="CutC"/>
    <property type="match status" value="1"/>
</dbReference>
<dbReference type="Proteomes" id="UP000324973">
    <property type="component" value="Unassembled WGS sequence"/>
</dbReference>
<feature type="region of interest" description="Disordered" evidence="3">
    <location>
        <begin position="1"/>
        <end position="38"/>
    </location>
</feature>
<keyword evidence="2" id="KW-0963">Cytoplasm</keyword>
<evidence type="ECO:0000313" key="5">
    <source>
        <dbReference type="Proteomes" id="UP000324973"/>
    </source>
</evidence>
<comment type="caution">
    <text evidence="4">The sequence shown here is derived from an EMBL/GenBank/DDBJ whole genome shotgun (WGS) entry which is preliminary data.</text>
</comment>
<protein>
    <recommendedName>
        <fullName evidence="2">PF03932 family protein CutC</fullName>
    </recommendedName>
</protein>
<gene>
    <name evidence="2" type="primary">cutC</name>
    <name evidence="4" type="ORF">FZO89_15595</name>
</gene>
<dbReference type="GO" id="GO:0005507">
    <property type="term" value="F:copper ion binding"/>
    <property type="evidence" value="ECO:0007669"/>
    <property type="project" value="TreeGrafter"/>
</dbReference>
<comment type="caution">
    <text evidence="2">Once thought to be involved in copper homeostasis, experiments in E.coli have shown this is not the case.</text>
</comment>
<accession>A0A5D4XMN8</accession>
<dbReference type="InterPro" id="IPR005627">
    <property type="entry name" value="CutC-like"/>
</dbReference>
<reference evidence="4 5" key="1">
    <citation type="submission" date="2019-08" db="EMBL/GenBank/DDBJ databases">
        <title>Luteimonas viscosus sp. nov., isolated from soil of a sunflower field.</title>
        <authorList>
            <person name="Jianli Z."/>
            <person name="Ying Z."/>
        </authorList>
    </citation>
    <scope>NUCLEOTIDE SEQUENCE [LARGE SCALE GENOMIC DNA]</scope>
    <source>
        <strain evidence="4 5">XBU10</strain>
    </source>
</reference>
<proteinExistence type="inferred from homology"/>
<dbReference type="InterPro" id="IPR036822">
    <property type="entry name" value="CutC-like_dom_sf"/>
</dbReference>
<keyword evidence="5" id="KW-1185">Reference proteome</keyword>
<dbReference type="SUPFAM" id="SSF110395">
    <property type="entry name" value="CutC-like"/>
    <property type="match status" value="1"/>
</dbReference>
<dbReference type="AlphaFoldDB" id="A0A5D4XMN8"/>
<dbReference type="PANTHER" id="PTHR12598:SF0">
    <property type="entry name" value="COPPER HOMEOSTASIS PROTEIN CUTC HOMOLOG"/>
    <property type="match status" value="1"/>
</dbReference>
<dbReference type="EMBL" id="VTFT01000002">
    <property type="protein sequence ID" value="TYT23950.1"/>
    <property type="molecule type" value="Genomic_DNA"/>
</dbReference>
<dbReference type="PANTHER" id="PTHR12598">
    <property type="entry name" value="COPPER HOMEOSTASIS PROTEIN CUTC"/>
    <property type="match status" value="1"/>
</dbReference>
<evidence type="ECO:0000256" key="2">
    <source>
        <dbReference type="HAMAP-Rule" id="MF_00795"/>
    </source>
</evidence>
<comment type="similarity">
    <text evidence="1 2">Belongs to the CutC family.</text>
</comment>
<evidence type="ECO:0000313" key="4">
    <source>
        <dbReference type="EMBL" id="TYT23950.1"/>
    </source>
</evidence>
<organism evidence="4 5">
    <name type="scientific">Luteimonas viscosa</name>
    <dbReference type="NCBI Taxonomy" id="1132694"/>
    <lineage>
        <taxon>Bacteria</taxon>
        <taxon>Pseudomonadati</taxon>
        <taxon>Pseudomonadota</taxon>
        <taxon>Gammaproteobacteria</taxon>
        <taxon>Lysobacterales</taxon>
        <taxon>Lysobacteraceae</taxon>
        <taxon>Luteimonas</taxon>
    </lineage>
</organism>